<dbReference type="Pfam" id="PF00406">
    <property type="entry name" value="ADK"/>
    <property type="match status" value="1"/>
</dbReference>
<keyword evidence="2" id="KW-0547">Nucleotide-binding</keyword>
<gene>
    <name evidence="4" type="ORF">METZ01_LOCUS257140</name>
</gene>
<dbReference type="GO" id="GO:0019205">
    <property type="term" value="F:nucleobase-containing compound kinase activity"/>
    <property type="evidence" value="ECO:0007669"/>
    <property type="project" value="InterPro"/>
</dbReference>
<dbReference type="GO" id="GO:0005524">
    <property type="term" value="F:ATP binding"/>
    <property type="evidence" value="ECO:0007669"/>
    <property type="project" value="InterPro"/>
</dbReference>
<dbReference type="PANTHER" id="PTHR23359">
    <property type="entry name" value="NUCLEOTIDE KINASE"/>
    <property type="match status" value="1"/>
</dbReference>
<evidence type="ECO:0000256" key="2">
    <source>
        <dbReference type="ARBA" id="ARBA00022741"/>
    </source>
</evidence>
<dbReference type="AlphaFoldDB" id="A0A382IXD1"/>
<name>A0A382IXD1_9ZZZZ</name>
<reference evidence="4" key="1">
    <citation type="submission" date="2018-05" db="EMBL/GenBank/DDBJ databases">
        <authorList>
            <person name="Lanie J.A."/>
            <person name="Ng W.-L."/>
            <person name="Kazmierczak K.M."/>
            <person name="Andrzejewski T.M."/>
            <person name="Davidsen T.M."/>
            <person name="Wayne K.J."/>
            <person name="Tettelin H."/>
            <person name="Glass J.I."/>
            <person name="Rusch D."/>
            <person name="Podicherti R."/>
            <person name="Tsui H.-C.T."/>
            <person name="Winkler M.E."/>
        </authorList>
    </citation>
    <scope>NUCLEOTIDE SEQUENCE</scope>
</reference>
<evidence type="ECO:0000256" key="3">
    <source>
        <dbReference type="ARBA" id="ARBA00022777"/>
    </source>
</evidence>
<accession>A0A382IXD1</accession>
<dbReference type="Gene3D" id="3.40.50.300">
    <property type="entry name" value="P-loop containing nucleotide triphosphate hydrolases"/>
    <property type="match status" value="1"/>
</dbReference>
<evidence type="ECO:0000313" key="4">
    <source>
        <dbReference type="EMBL" id="SVC04286.1"/>
    </source>
</evidence>
<dbReference type="PRINTS" id="PR00094">
    <property type="entry name" value="ADENYLTKNASE"/>
</dbReference>
<evidence type="ECO:0000256" key="1">
    <source>
        <dbReference type="ARBA" id="ARBA00022679"/>
    </source>
</evidence>
<dbReference type="EMBL" id="UINC01070269">
    <property type="protein sequence ID" value="SVC04286.1"/>
    <property type="molecule type" value="Genomic_DNA"/>
</dbReference>
<keyword evidence="1" id="KW-0808">Transferase</keyword>
<keyword evidence="3" id="KW-0418">Kinase</keyword>
<evidence type="ECO:0008006" key="5">
    <source>
        <dbReference type="Google" id="ProtNLM"/>
    </source>
</evidence>
<dbReference type="NCBIfam" id="NF001381">
    <property type="entry name" value="PRK00279.1-3"/>
    <property type="match status" value="1"/>
</dbReference>
<dbReference type="SUPFAM" id="SSF52540">
    <property type="entry name" value="P-loop containing nucleoside triphosphate hydrolases"/>
    <property type="match status" value="1"/>
</dbReference>
<protein>
    <recommendedName>
        <fullName evidence="5">Adenylate kinase active site lid domain-containing protein</fullName>
    </recommendedName>
</protein>
<dbReference type="GO" id="GO:0006139">
    <property type="term" value="P:nucleobase-containing compound metabolic process"/>
    <property type="evidence" value="ECO:0007669"/>
    <property type="project" value="InterPro"/>
</dbReference>
<dbReference type="CDD" id="cd01428">
    <property type="entry name" value="ADK"/>
    <property type="match status" value="1"/>
</dbReference>
<dbReference type="InterPro" id="IPR027417">
    <property type="entry name" value="P-loop_NTPase"/>
</dbReference>
<dbReference type="PROSITE" id="PS00113">
    <property type="entry name" value="ADENYLATE_KINASE"/>
    <property type="match status" value="1"/>
</dbReference>
<sequence length="192" mass="21950">MILIFFGPPGAGKGTQASLIANNFNIPHLSTGDILRDKLLQKDGLSTRLKHIMDKGQLVSDDILNEIVSNRISNYDCLRGFILDGYPRTMGQALFLNTILNSKNLKIDKIIDINIDERIIAKRIISRFKTENRQDDTEDVIKTRISRYLSETKPLSDFYKSKYFSDYLVINGNQEIEKIAEDIVKILKNDKL</sequence>
<organism evidence="4">
    <name type="scientific">marine metagenome</name>
    <dbReference type="NCBI Taxonomy" id="408172"/>
    <lineage>
        <taxon>unclassified sequences</taxon>
        <taxon>metagenomes</taxon>
        <taxon>ecological metagenomes</taxon>
    </lineage>
</organism>
<dbReference type="HAMAP" id="MF_00235">
    <property type="entry name" value="Adenylate_kinase_Adk"/>
    <property type="match status" value="1"/>
</dbReference>
<dbReference type="InterPro" id="IPR033690">
    <property type="entry name" value="Adenylat_kinase_CS"/>
</dbReference>
<proteinExistence type="inferred from homology"/>
<dbReference type="InterPro" id="IPR000850">
    <property type="entry name" value="Adenylat/UMP-CMP_kin"/>
</dbReference>